<sequence length="518" mass="57302">MFAVMESEWDKECSRPLKPHSEDDDGSRSSDDSNRCLHSENNSHKSSSSDHSSKDSDIIIPAFDLFAPSQDFRALPSSTSSSSATSSDDLFQVIPATLIKPHTDIYTAGKLDDRSQALSKDYISSDSSAKSNESEYGSSGPASSSTVSDITHESTVHTLSPTQSPPVQMMDRSGGFDPYRIPSSVFERSKSSTPVEWSVASNDSLFSIHIGNNSFSRDHVIMWGSEQSKPEELPKSSELIPFSPPPPGEAVMVVSDDDATAEVEKIFKANQRSVGFVQENDDGRIKEKTVNNTAGPINSSRHSDESGTSTQSFSFPIEKKSECQKPTCSSWMRKMFLCRRKKSSCYCSNCSQTSCYCCKWPSCSYPSCSGCTFCYSWNCSQKRKSCSHTLTEADRSDPVIKIDTQKYRQQLPYQQPYVQNPAYAPTSRSYSKRCCGSCRSSCCCYSSCCSWRSCCSWWSCCSWRSCCSCRSCSSCTSCFSCRSCRSCFSCGSCRSCCSCSSCNATYSCHPWRCCSRCC</sequence>
<feature type="compositionally biased region" description="Basic and acidic residues" evidence="1">
    <location>
        <begin position="8"/>
        <end position="55"/>
    </location>
</feature>
<protein>
    <submittedName>
        <fullName evidence="3">LisH domain-containing protein C1711.05 isoform X1</fullName>
    </submittedName>
</protein>
<evidence type="ECO:0000313" key="3">
    <source>
        <dbReference type="RefSeq" id="XP_031400359.1"/>
    </source>
</evidence>
<name>A0A6P8E1E8_PUNGR</name>
<dbReference type="Proteomes" id="UP000515151">
    <property type="component" value="Chromosome 6"/>
</dbReference>
<feature type="region of interest" description="Disordered" evidence="1">
    <location>
        <begin position="1"/>
        <end position="55"/>
    </location>
</feature>
<feature type="region of interest" description="Disordered" evidence="1">
    <location>
        <begin position="122"/>
        <end position="176"/>
    </location>
</feature>
<dbReference type="PANTHER" id="PTHR33673">
    <property type="entry name" value="SUPPRESSOR SRP40-LIKE PROTEIN"/>
    <property type="match status" value="1"/>
</dbReference>
<dbReference type="AlphaFoldDB" id="A0A6P8E1E8"/>
<proteinExistence type="predicted"/>
<dbReference type="GeneID" id="116210589"/>
<feature type="compositionally biased region" description="Low complexity" evidence="1">
    <location>
        <begin position="124"/>
        <end position="148"/>
    </location>
</feature>
<feature type="region of interest" description="Disordered" evidence="1">
    <location>
        <begin position="283"/>
        <end position="312"/>
    </location>
</feature>
<evidence type="ECO:0000256" key="1">
    <source>
        <dbReference type="SAM" id="MobiDB-lite"/>
    </source>
</evidence>
<accession>A0A6P8E1E8</accession>
<evidence type="ECO:0000313" key="2">
    <source>
        <dbReference type="Proteomes" id="UP000515151"/>
    </source>
</evidence>
<organism evidence="2 3">
    <name type="scientific">Punica granatum</name>
    <name type="common">Pomegranate</name>
    <dbReference type="NCBI Taxonomy" id="22663"/>
    <lineage>
        <taxon>Eukaryota</taxon>
        <taxon>Viridiplantae</taxon>
        <taxon>Streptophyta</taxon>
        <taxon>Embryophyta</taxon>
        <taxon>Tracheophyta</taxon>
        <taxon>Spermatophyta</taxon>
        <taxon>Magnoliopsida</taxon>
        <taxon>eudicotyledons</taxon>
        <taxon>Gunneridae</taxon>
        <taxon>Pentapetalae</taxon>
        <taxon>rosids</taxon>
        <taxon>malvids</taxon>
        <taxon>Myrtales</taxon>
        <taxon>Lythraceae</taxon>
        <taxon>Punica</taxon>
    </lineage>
</organism>
<keyword evidence="2" id="KW-1185">Reference proteome</keyword>
<dbReference type="RefSeq" id="XP_031400359.1">
    <property type="nucleotide sequence ID" value="XM_031544499.1"/>
</dbReference>
<dbReference type="PANTHER" id="PTHR33673:SF3">
    <property type="entry name" value="SUPPRESSOR SRP40-LIKE PROTEIN"/>
    <property type="match status" value="1"/>
</dbReference>
<reference evidence="2" key="1">
    <citation type="journal article" date="2020" name="Plant Biotechnol. J.">
        <title>The pomegranate (Punica granatum L.) draft genome dissects genetic divergence between soft- and hard-seeded cultivars.</title>
        <authorList>
            <person name="Luo X."/>
            <person name="Li H."/>
            <person name="Wu Z."/>
            <person name="Yao W."/>
            <person name="Zhao P."/>
            <person name="Cao D."/>
            <person name="Yu H."/>
            <person name="Li K."/>
            <person name="Poudel K."/>
            <person name="Zhao D."/>
            <person name="Zhang F."/>
            <person name="Xia X."/>
            <person name="Chen L."/>
            <person name="Wang Q."/>
            <person name="Jing D."/>
            <person name="Cao S."/>
        </authorList>
    </citation>
    <scope>NUCLEOTIDE SEQUENCE [LARGE SCALE GENOMIC DNA]</scope>
    <source>
        <strain evidence="2">cv. Tunisia</strain>
    </source>
</reference>
<feature type="compositionally biased region" description="Polar residues" evidence="1">
    <location>
        <begin position="290"/>
        <end position="312"/>
    </location>
</feature>
<dbReference type="OrthoDB" id="1302201at2759"/>
<reference evidence="3" key="2">
    <citation type="submission" date="2025-08" db="UniProtKB">
        <authorList>
            <consortium name="RefSeq"/>
        </authorList>
    </citation>
    <scope>IDENTIFICATION</scope>
    <source>
        <tissue evidence="3">Leaf</tissue>
    </source>
</reference>
<gene>
    <name evidence="3" type="primary">LOC116210589</name>
</gene>
<feature type="compositionally biased region" description="Polar residues" evidence="1">
    <location>
        <begin position="156"/>
        <end position="166"/>
    </location>
</feature>